<comment type="caution">
    <text evidence="1">The sequence shown here is derived from an EMBL/GenBank/DDBJ whole genome shotgun (WGS) entry which is preliminary data.</text>
</comment>
<evidence type="ECO:0000313" key="2">
    <source>
        <dbReference type="Proteomes" id="UP000801864"/>
    </source>
</evidence>
<dbReference type="Proteomes" id="UP000801864">
    <property type="component" value="Unassembled WGS sequence"/>
</dbReference>
<proteinExistence type="predicted"/>
<gene>
    <name evidence="1" type="ORF">CFAM422_001206</name>
</gene>
<reference evidence="1 2" key="1">
    <citation type="submission" date="2018-06" db="EMBL/GenBank/DDBJ databases">
        <title>Genome analysis of cellulolytic fungus Trichoderma lentiforme CFAM-422.</title>
        <authorList>
            <person name="Steindorff A.S."/>
            <person name="Formighieri E.F."/>
            <person name="Midorikawa G.E.O."/>
            <person name="Tamietti M.S."/>
            <person name="Ramos E.Z."/>
            <person name="Silva A.S."/>
            <person name="Bon E.P.S."/>
            <person name="Mendes T.D."/>
            <person name="Damaso M.C.T."/>
            <person name="Favaro L.C.L."/>
        </authorList>
    </citation>
    <scope>NUCLEOTIDE SEQUENCE [LARGE SCALE GENOMIC DNA]</scope>
    <source>
        <strain evidence="1 2">CFAM-422</strain>
    </source>
</reference>
<dbReference type="AlphaFoldDB" id="A0A9P4XQ95"/>
<sequence>MAPNRKMTSSHRMTPFLTHSPPLPNSIVSHYQSASQSPFASDGPLNAWCAWSLPLNIPAVPGLKSPIAYVSPEQFVSLGPNKVPALDDDRRPDLPGLLQVAWNENVTCIGTRTPYRAKTWSMQKVDAGAYLLHPQDMLKQCFGLSTCFNKLQMWQTSNRKCSIHTHMRRLIRLGRTASILESDEWWQLTPRLIRIVLSPRAQIIKSLCAFVLLLPVLGWYERILAHGRAVSQHEP</sequence>
<evidence type="ECO:0000313" key="1">
    <source>
        <dbReference type="EMBL" id="KAF3075998.1"/>
    </source>
</evidence>
<accession>A0A9P4XQ95</accession>
<protein>
    <submittedName>
        <fullName evidence="1">Uncharacterized protein</fullName>
    </submittedName>
</protein>
<keyword evidence="2" id="KW-1185">Reference proteome</keyword>
<dbReference type="EMBL" id="QLNT01000002">
    <property type="protein sequence ID" value="KAF3075998.1"/>
    <property type="molecule type" value="Genomic_DNA"/>
</dbReference>
<organism evidence="1 2">
    <name type="scientific">Trichoderma lentiforme</name>
    <dbReference type="NCBI Taxonomy" id="1567552"/>
    <lineage>
        <taxon>Eukaryota</taxon>
        <taxon>Fungi</taxon>
        <taxon>Dikarya</taxon>
        <taxon>Ascomycota</taxon>
        <taxon>Pezizomycotina</taxon>
        <taxon>Sordariomycetes</taxon>
        <taxon>Hypocreomycetidae</taxon>
        <taxon>Hypocreales</taxon>
        <taxon>Hypocreaceae</taxon>
        <taxon>Trichoderma</taxon>
    </lineage>
</organism>
<name>A0A9P4XQ95_9HYPO</name>